<dbReference type="EMBL" id="KN847980">
    <property type="protein sequence ID" value="KIR47496.1"/>
    <property type="molecule type" value="Genomic_DNA"/>
</dbReference>
<proteinExistence type="predicted"/>
<dbReference type="InterPro" id="IPR010856">
    <property type="entry name" value="Gig2-like"/>
</dbReference>
<dbReference type="PANTHER" id="PTHR30613">
    <property type="entry name" value="UNCHARACTERIZED PROTEIN YBIU-RELATED"/>
    <property type="match status" value="1"/>
</dbReference>
<evidence type="ECO:0008006" key="2">
    <source>
        <dbReference type="Google" id="ProtNLM"/>
    </source>
</evidence>
<sequence length="508" mass="57282">MLRTLNSSRRILIQLHCRGIQTHAAGDTTAKLSPSSMMGQMARKEREEGNISSVFASLSGEGEKPLPPRFAELKRTVIGDEANQRRLVAGWGRLTKRLAEVAQEIEEKQQDIIPQTTYNEFINGGSEDLTTRIKNCGAVIIREVVDEQTALKWLEDAKAYIAKNPSVKGFPENDKQVFELYWSKTQLSARSHPRSMATQRALLSLFSHSPDAPVSLHTPLTYADRFRIRNPGDAQFALGPHADGGSVERWEDETYRKVYQSCLEGKWEEYDAWTIGERALAKQSMYEGPGACGIFRAFQGWTSMSDTGPTEGTLKVYPLIKELTAYTMMRPLFREKQSRAELSREEYLSASNWELDFESSRFPNSPIARSQEYNDQTHPHLELDRTMISIPRVKPGDQAWWHGDMIHAVESIHQGKGPSAVLYIPAVPLTPHNVEYIRDQKRLFMEGRPGPDFPGGVGESQFIDRGKIEDIESTEGKQAMGLEPFDVSGQLTPGERHVREQANKILGF</sequence>
<dbReference type="Gene3D" id="2.60.120.330">
    <property type="entry name" value="B-lactam Antibiotic, Isopenicillin N Synthase, Chain"/>
    <property type="match status" value="1"/>
</dbReference>
<organism evidence="1">
    <name type="scientific">Cryptococcus bacillisporus CA1280</name>
    <dbReference type="NCBI Taxonomy" id="1296109"/>
    <lineage>
        <taxon>Eukaryota</taxon>
        <taxon>Fungi</taxon>
        <taxon>Dikarya</taxon>
        <taxon>Basidiomycota</taxon>
        <taxon>Agaricomycotina</taxon>
        <taxon>Tremellomycetes</taxon>
        <taxon>Tremellales</taxon>
        <taxon>Cryptococcaceae</taxon>
        <taxon>Cryptococcus</taxon>
        <taxon>Cryptococcus gattii species complex</taxon>
    </lineage>
</organism>
<reference evidence="1" key="1">
    <citation type="submission" date="2015-01" db="EMBL/GenBank/DDBJ databases">
        <title>The Genome Sequence of Cryptococcus gattii CA1280.</title>
        <authorList>
            <consortium name="The Broad Institute Genomics Platform"/>
            <person name="Cuomo C."/>
            <person name="Litvintseva A."/>
            <person name="Chen Y."/>
            <person name="Heitman J."/>
            <person name="Sun S."/>
            <person name="Springer D."/>
            <person name="Dromer F."/>
            <person name="Young S."/>
            <person name="Zeng Q."/>
            <person name="Gargeya S."/>
            <person name="Abouelleil A."/>
            <person name="Alvarado L."/>
            <person name="Chapman S.B."/>
            <person name="Gainer-Dewar J."/>
            <person name="Goldberg J."/>
            <person name="Griggs A."/>
            <person name="Gujja S."/>
            <person name="Hansen M."/>
            <person name="Howarth C."/>
            <person name="Imamovic A."/>
            <person name="Larimer J."/>
            <person name="Murphy C."/>
            <person name="Naylor J."/>
            <person name="Pearson M."/>
            <person name="Priest M."/>
            <person name="Roberts A."/>
            <person name="Saif S."/>
            <person name="Shea T."/>
            <person name="Sykes S."/>
            <person name="Wortman J."/>
            <person name="Nusbaum C."/>
            <person name="Birren B."/>
        </authorList>
    </citation>
    <scope>NUCLEOTIDE SEQUENCE [LARGE SCALE GENOMIC DNA]</scope>
    <source>
        <strain evidence="1">CA1280</strain>
    </source>
</reference>
<gene>
    <name evidence="1" type="ORF">I312_03259</name>
</gene>
<protein>
    <recommendedName>
        <fullName evidence="2">DUF1479 domain protein</fullName>
    </recommendedName>
</protein>
<dbReference type="OrthoDB" id="8249012at2759"/>
<accession>A0A0D0VJC4</accession>
<dbReference type="Pfam" id="PF07350">
    <property type="entry name" value="Gig2-like"/>
    <property type="match status" value="1"/>
</dbReference>
<name>A0A0D0VJC4_CRYGA</name>
<dbReference type="SUPFAM" id="SSF51197">
    <property type="entry name" value="Clavaminate synthase-like"/>
    <property type="match status" value="1"/>
</dbReference>
<evidence type="ECO:0000313" key="1">
    <source>
        <dbReference type="EMBL" id="KIR47496.1"/>
    </source>
</evidence>
<dbReference type="HOGENOM" id="CLU_011148_0_0_1"/>
<dbReference type="AlphaFoldDB" id="A0A0D0VJC4"/>
<dbReference type="InterPro" id="IPR027443">
    <property type="entry name" value="IPNS-like_sf"/>
</dbReference>
<dbReference type="PANTHER" id="PTHR30613:SF1">
    <property type="entry name" value="DUF1479 DOMAIN PROTEIN (AFU_ORTHOLOGUE AFUA_5G09280)"/>
    <property type="match status" value="1"/>
</dbReference>